<proteinExistence type="predicted"/>
<feature type="region of interest" description="Disordered" evidence="1">
    <location>
        <begin position="40"/>
        <end position="65"/>
    </location>
</feature>
<sequence>MVALPPPGPPDGDPGIAQTGEHRFHAPLARGAEVEREALRAARGGSQRPPGIYPRGAREVFRVTS</sequence>
<comment type="caution">
    <text evidence="2">The sequence shown here is derived from an EMBL/GenBank/DDBJ whole genome shotgun (WGS) entry which is preliminary data.</text>
</comment>
<evidence type="ECO:0000256" key="1">
    <source>
        <dbReference type="SAM" id="MobiDB-lite"/>
    </source>
</evidence>
<dbReference type="Proteomes" id="UP000655443">
    <property type="component" value="Unassembled WGS sequence"/>
</dbReference>
<feature type="compositionally biased region" description="Pro residues" evidence="1">
    <location>
        <begin position="1"/>
        <end position="12"/>
    </location>
</feature>
<feature type="region of interest" description="Disordered" evidence="1">
    <location>
        <begin position="1"/>
        <end position="21"/>
    </location>
</feature>
<protein>
    <submittedName>
        <fullName evidence="2">Uncharacterized protein</fullName>
    </submittedName>
</protein>
<feature type="compositionally biased region" description="Basic and acidic residues" evidence="1">
    <location>
        <begin position="56"/>
        <end position="65"/>
    </location>
</feature>
<gene>
    <name evidence="2" type="ORF">GCM10010339_19290</name>
</gene>
<keyword evidence="3" id="KW-1185">Reference proteome</keyword>
<accession>A0A918YFM1</accession>
<evidence type="ECO:0000313" key="2">
    <source>
        <dbReference type="EMBL" id="GHE01167.1"/>
    </source>
</evidence>
<dbReference type="AlphaFoldDB" id="A0A918YFM1"/>
<evidence type="ECO:0000313" key="3">
    <source>
        <dbReference type="Proteomes" id="UP000655443"/>
    </source>
</evidence>
<organism evidence="2 3">
    <name type="scientific">Streptomyces alanosinicus</name>
    <dbReference type="NCBI Taxonomy" id="68171"/>
    <lineage>
        <taxon>Bacteria</taxon>
        <taxon>Bacillati</taxon>
        <taxon>Actinomycetota</taxon>
        <taxon>Actinomycetes</taxon>
        <taxon>Kitasatosporales</taxon>
        <taxon>Streptomycetaceae</taxon>
        <taxon>Streptomyces</taxon>
    </lineage>
</organism>
<name>A0A918YFM1_9ACTN</name>
<dbReference type="EMBL" id="BMVG01000003">
    <property type="protein sequence ID" value="GHE01167.1"/>
    <property type="molecule type" value="Genomic_DNA"/>
</dbReference>
<reference evidence="2" key="1">
    <citation type="journal article" date="2014" name="Int. J. Syst. Evol. Microbiol.">
        <title>Complete genome sequence of Corynebacterium casei LMG S-19264T (=DSM 44701T), isolated from a smear-ripened cheese.</title>
        <authorList>
            <consortium name="US DOE Joint Genome Institute (JGI-PGF)"/>
            <person name="Walter F."/>
            <person name="Albersmeier A."/>
            <person name="Kalinowski J."/>
            <person name="Ruckert C."/>
        </authorList>
    </citation>
    <scope>NUCLEOTIDE SEQUENCE</scope>
    <source>
        <strain evidence="2">JCM 4714</strain>
    </source>
</reference>
<reference evidence="2" key="2">
    <citation type="submission" date="2020-09" db="EMBL/GenBank/DDBJ databases">
        <authorList>
            <person name="Sun Q."/>
            <person name="Ohkuma M."/>
        </authorList>
    </citation>
    <scope>NUCLEOTIDE SEQUENCE</scope>
    <source>
        <strain evidence="2">JCM 4714</strain>
    </source>
</reference>